<dbReference type="GO" id="GO:0016787">
    <property type="term" value="F:hydrolase activity"/>
    <property type="evidence" value="ECO:0007669"/>
    <property type="project" value="UniProtKB-KW"/>
</dbReference>
<reference evidence="10" key="1">
    <citation type="journal article" date="2019" name="Int. J. Syst. Evol. Microbiol.">
        <title>The Global Catalogue of Microorganisms (GCM) 10K type strain sequencing project: providing services to taxonomists for standard genome sequencing and annotation.</title>
        <authorList>
            <consortium name="The Broad Institute Genomics Platform"/>
            <consortium name="The Broad Institute Genome Sequencing Center for Infectious Disease"/>
            <person name="Wu L."/>
            <person name="Ma J."/>
        </authorList>
    </citation>
    <scope>NUCLEOTIDE SEQUENCE [LARGE SCALE GENOMIC DNA]</scope>
    <source>
        <strain evidence="10">KCTC 42217</strain>
    </source>
</reference>
<evidence type="ECO:0000259" key="4">
    <source>
        <dbReference type="Pfam" id="PF00703"/>
    </source>
</evidence>
<organism evidence="9 10">
    <name type="scientific">Paradesertivirga mongoliensis</name>
    <dbReference type="NCBI Taxonomy" id="2100740"/>
    <lineage>
        <taxon>Bacteria</taxon>
        <taxon>Pseudomonadati</taxon>
        <taxon>Bacteroidota</taxon>
        <taxon>Sphingobacteriia</taxon>
        <taxon>Sphingobacteriales</taxon>
        <taxon>Sphingobacteriaceae</taxon>
        <taxon>Paradesertivirga</taxon>
    </lineage>
</organism>
<evidence type="ECO:0000313" key="10">
    <source>
        <dbReference type="Proteomes" id="UP001597387"/>
    </source>
</evidence>
<dbReference type="InterPro" id="IPR006101">
    <property type="entry name" value="Glyco_hydro_2"/>
</dbReference>
<dbReference type="InterPro" id="IPR051913">
    <property type="entry name" value="GH2_Domain-Containing"/>
</dbReference>
<dbReference type="SUPFAM" id="SSF51445">
    <property type="entry name" value="(Trans)glycosidases"/>
    <property type="match status" value="1"/>
</dbReference>
<feature type="domain" description="Glycoside hydrolase family 2 immunoglobulin-like beta-sandwich" evidence="4">
    <location>
        <begin position="202"/>
        <end position="306"/>
    </location>
</feature>
<dbReference type="InterPro" id="IPR032311">
    <property type="entry name" value="DUF4982"/>
</dbReference>
<evidence type="ECO:0000259" key="5">
    <source>
        <dbReference type="Pfam" id="PF02836"/>
    </source>
</evidence>
<dbReference type="InterPro" id="IPR017853">
    <property type="entry name" value="GH"/>
</dbReference>
<dbReference type="SUPFAM" id="SSF49303">
    <property type="entry name" value="beta-Galactosidase/glucuronidase domain"/>
    <property type="match status" value="1"/>
</dbReference>
<dbReference type="Gene3D" id="2.60.40.10">
    <property type="entry name" value="Immunoglobulins"/>
    <property type="match status" value="3"/>
</dbReference>
<dbReference type="PRINTS" id="PR00132">
    <property type="entry name" value="GLHYDRLASE2"/>
</dbReference>
<comment type="similarity">
    <text evidence="1">Belongs to the glycosyl hydrolase 2 family.</text>
</comment>
<name>A0ABW4ZRJ1_9SPHI</name>
<feature type="domain" description="Glycoside hydrolase family 2 catalytic" evidence="5">
    <location>
        <begin position="316"/>
        <end position="492"/>
    </location>
</feature>
<dbReference type="InterPro" id="IPR008979">
    <property type="entry name" value="Galactose-bd-like_sf"/>
</dbReference>
<keyword evidence="3" id="KW-0326">Glycosidase</keyword>
<sequence>MNYINNRKIHSMVSWKKIVLIMLLAISQTAIYAQVRKITSFDNNWKFFKGDVPGADKTDFVDSEWRTLDVPHDWSIEGPYDKSNPTARGGGYLPAGIGWYRKTFTLNETDAQKKHWIEFDGVMMNSDVWINGIHLGKRPYGYISFSYDLTKHLKYGKGQKNVLVVKADNTIQPASRYYQGAGIYRHVRLVSVNSVHFTQWGTFITTPIATTASGTVNVKADVVNTSNKAAEYTVETSILDDKGKIVKSSSTKKSVPAGDKIEFDQNLEVSKPKLWDIEQPNLYKAVVKLKSGGTVVDDQTITFGIKTSRFDAATGFWLNDKNYKIKGVCLHHDGGAVGAAVPLAVWEERFRLLKEVGVNGIRTSHNPMAPEFLDLCDRMGFVVMDETFDTWTASKHNGEKGYNLYFKEWWERDTRDMVLRDRNHPSIVIYSIGNEIHDPLTYPEGYQRYKQQEDVIKKFDATRPVTMALFRPNVSKVYSNGFAEHMEVVGQNYRENELIAAHEANPHWKVIGTENTHVLNQWLALRDKPYMAGQFLWTGYDYLGEADWPETTNNQGLFDRANNWKQQALQRHSWWSNKPVVHIVRKSDNAGSGNWVANWTPADFDTYDNAKVQVYSNCDEVELFLNGQSQGVKPKPANDSAREWDITFEKGTIRAVGKNKGKEVASEEFKSASTPAKILLTASKTNLRNNWDDVSFVQATIVDANGIPCTNADNLIKFTVAGAGEIQAVDNGNIMSHEPYQASQRQAYMGKAIAIVKGKRSGKVTLKAEVEGLEAGVITLNVTP</sequence>
<dbReference type="Gene3D" id="2.60.120.260">
    <property type="entry name" value="Galactose-binding domain-like"/>
    <property type="match status" value="1"/>
</dbReference>
<accession>A0ABW4ZRJ1</accession>
<protein>
    <submittedName>
        <fullName evidence="9">Glycoside hydrolase family 2 TIM barrel-domain containing protein</fullName>
    </submittedName>
</protein>
<feature type="domain" description="Glycoside hydrolase family 2" evidence="8">
    <location>
        <begin position="679"/>
        <end position="778"/>
    </location>
</feature>
<evidence type="ECO:0000313" key="9">
    <source>
        <dbReference type="EMBL" id="MFD2164092.1"/>
    </source>
</evidence>
<dbReference type="InterPro" id="IPR040605">
    <property type="entry name" value="Glyco_hydro2_dom5"/>
</dbReference>
<dbReference type="Pfam" id="PF02836">
    <property type="entry name" value="Glyco_hydro_2_C"/>
    <property type="match status" value="1"/>
</dbReference>
<dbReference type="SUPFAM" id="SSF49373">
    <property type="entry name" value="Invasin/intimin cell-adhesion fragments"/>
    <property type="match status" value="1"/>
</dbReference>
<dbReference type="PANTHER" id="PTHR42732">
    <property type="entry name" value="BETA-GALACTOSIDASE"/>
    <property type="match status" value="1"/>
</dbReference>
<evidence type="ECO:0000259" key="6">
    <source>
        <dbReference type="Pfam" id="PF02837"/>
    </source>
</evidence>
<dbReference type="Proteomes" id="UP001597387">
    <property type="component" value="Unassembled WGS sequence"/>
</dbReference>
<evidence type="ECO:0000259" key="8">
    <source>
        <dbReference type="Pfam" id="PF18565"/>
    </source>
</evidence>
<feature type="domain" description="DUF4982" evidence="7">
    <location>
        <begin position="611"/>
        <end position="665"/>
    </location>
</feature>
<dbReference type="Pfam" id="PF00703">
    <property type="entry name" value="Glyco_hydro_2"/>
    <property type="match status" value="1"/>
</dbReference>
<dbReference type="InterPro" id="IPR036156">
    <property type="entry name" value="Beta-gal/glucu_dom_sf"/>
</dbReference>
<dbReference type="Pfam" id="PF02837">
    <property type="entry name" value="Glyco_hydro_2_N"/>
    <property type="match status" value="1"/>
</dbReference>
<keyword evidence="10" id="KW-1185">Reference proteome</keyword>
<dbReference type="InterPro" id="IPR013783">
    <property type="entry name" value="Ig-like_fold"/>
</dbReference>
<dbReference type="EMBL" id="JBHUHZ010000003">
    <property type="protein sequence ID" value="MFD2164092.1"/>
    <property type="molecule type" value="Genomic_DNA"/>
</dbReference>
<evidence type="ECO:0000256" key="3">
    <source>
        <dbReference type="ARBA" id="ARBA00023295"/>
    </source>
</evidence>
<dbReference type="Pfam" id="PF18565">
    <property type="entry name" value="Glyco_hydro2_C5"/>
    <property type="match status" value="1"/>
</dbReference>
<dbReference type="RefSeq" id="WP_255904583.1">
    <property type="nucleotide sequence ID" value="NZ_JAFMZO010000004.1"/>
</dbReference>
<proteinExistence type="inferred from homology"/>
<gene>
    <name evidence="9" type="ORF">ACFSJU_16915</name>
</gene>
<comment type="caution">
    <text evidence="9">The sequence shown here is derived from an EMBL/GenBank/DDBJ whole genome shotgun (WGS) entry which is preliminary data.</text>
</comment>
<dbReference type="InterPro" id="IPR006104">
    <property type="entry name" value="Glyco_hydro_2_N"/>
</dbReference>
<evidence type="ECO:0000256" key="1">
    <source>
        <dbReference type="ARBA" id="ARBA00007401"/>
    </source>
</evidence>
<dbReference type="PANTHER" id="PTHR42732:SF1">
    <property type="entry name" value="BETA-MANNOSIDASE"/>
    <property type="match status" value="1"/>
</dbReference>
<feature type="domain" description="Glycosyl hydrolases family 2 sugar binding" evidence="6">
    <location>
        <begin position="65"/>
        <end position="190"/>
    </location>
</feature>
<evidence type="ECO:0000259" key="7">
    <source>
        <dbReference type="Pfam" id="PF16355"/>
    </source>
</evidence>
<dbReference type="InterPro" id="IPR006102">
    <property type="entry name" value="Ig-like_GH2"/>
</dbReference>
<dbReference type="Gene3D" id="3.20.20.80">
    <property type="entry name" value="Glycosidases"/>
    <property type="match status" value="1"/>
</dbReference>
<dbReference type="SUPFAM" id="SSF49785">
    <property type="entry name" value="Galactose-binding domain-like"/>
    <property type="match status" value="1"/>
</dbReference>
<keyword evidence="2 9" id="KW-0378">Hydrolase</keyword>
<dbReference type="InterPro" id="IPR006103">
    <property type="entry name" value="Glyco_hydro_2_cat"/>
</dbReference>
<dbReference type="Pfam" id="PF16355">
    <property type="entry name" value="DUF4982"/>
    <property type="match status" value="1"/>
</dbReference>
<evidence type="ECO:0000256" key="2">
    <source>
        <dbReference type="ARBA" id="ARBA00022801"/>
    </source>
</evidence>
<dbReference type="InterPro" id="IPR008964">
    <property type="entry name" value="Invasin/intimin_cell_adhesion"/>
</dbReference>